<evidence type="ECO:0000313" key="2">
    <source>
        <dbReference type="Proteomes" id="UP001293791"/>
    </source>
</evidence>
<protein>
    <submittedName>
        <fullName evidence="1">Uncharacterized protein</fullName>
    </submittedName>
</protein>
<dbReference type="Proteomes" id="UP001293791">
    <property type="component" value="Unassembled WGS sequence"/>
</dbReference>
<reference evidence="1 2" key="1">
    <citation type="submission" date="2023-02" db="EMBL/GenBank/DDBJ databases">
        <title>Host association and intracellularity evolved multiple times independently in the Rickettsiales.</title>
        <authorList>
            <person name="Castelli M."/>
            <person name="Nardi T."/>
            <person name="Gammuto L."/>
            <person name="Bellinzona G."/>
            <person name="Sabaneyeva E."/>
            <person name="Potekhin A."/>
            <person name="Serra V."/>
            <person name="Petroni G."/>
            <person name="Sassera D."/>
        </authorList>
    </citation>
    <scope>NUCLEOTIDE SEQUENCE [LARGE SCALE GENOMIC DNA]</scope>
    <source>
        <strain evidence="1 2">BOD18</strain>
    </source>
</reference>
<keyword evidence="2" id="KW-1185">Reference proteome</keyword>
<accession>A0ABU5L7Q3</accession>
<evidence type="ECO:0000313" key="1">
    <source>
        <dbReference type="EMBL" id="MDZ5761844.1"/>
    </source>
</evidence>
<name>A0ABU5L7Q3_9RICK</name>
<proteinExistence type="predicted"/>
<sequence>MNIQFQIIHGWIRNAGKAVEKEVESIDKSARDIPILESYIHKFKKDLRIRI</sequence>
<dbReference type="EMBL" id="JARGYT010000007">
    <property type="protein sequence ID" value="MDZ5761844.1"/>
    <property type="molecule type" value="Genomic_DNA"/>
</dbReference>
<comment type="caution">
    <text evidence="1">The sequence shown here is derived from an EMBL/GenBank/DDBJ whole genome shotgun (WGS) entry which is preliminary data.</text>
</comment>
<organism evidence="1 2">
    <name type="scientific">Candidatus Cyrtobacter comes</name>
    <dbReference type="NCBI Taxonomy" id="675776"/>
    <lineage>
        <taxon>Bacteria</taxon>
        <taxon>Pseudomonadati</taxon>
        <taxon>Pseudomonadota</taxon>
        <taxon>Alphaproteobacteria</taxon>
        <taxon>Rickettsiales</taxon>
        <taxon>Candidatus Midichloriaceae</taxon>
        <taxon>Candidatus Cyrtobacter</taxon>
    </lineage>
</organism>
<gene>
    <name evidence="1" type="ORF">Cyrtocomes_00202</name>
</gene>